<evidence type="ECO:0000256" key="11">
    <source>
        <dbReference type="ARBA" id="ARBA00049893"/>
    </source>
</evidence>
<dbReference type="CDD" id="cd16833">
    <property type="entry name" value="YfiH"/>
    <property type="match status" value="1"/>
</dbReference>
<protein>
    <recommendedName>
        <fullName evidence="12">Purine nucleoside phosphorylase</fullName>
    </recommendedName>
</protein>
<evidence type="ECO:0000256" key="8">
    <source>
        <dbReference type="ARBA" id="ARBA00022833"/>
    </source>
</evidence>
<dbReference type="Proteomes" id="UP000028868">
    <property type="component" value="Unassembled WGS sequence"/>
</dbReference>
<evidence type="ECO:0000256" key="6">
    <source>
        <dbReference type="ARBA" id="ARBA00022723"/>
    </source>
</evidence>
<comment type="cofactor">
    <cofactor evidence="2">
        <name>Zn(2+)</name>
        <dbReference type="ChEBI" id="CHEBI:29105"/>
    </cofactor>
</comment>
<gene>
    <name evidence="13" type="ORF">BN983_00496</name>
</gene>
<dbReference type="GO" id="GO:0016787">
    <property type="term" value="F:hydrolase activity"/>
    <property type="evidence" value="ECO:0007669"/>
    <property type="project" value="UniProtKB-KW"/>
</dbReference>
<keyword evidence="6" id="KW-0479">Metal-binding</keyword>
<evidence type="ECO:0000313" key="14">
    <source>
        <dbReference type="Proteomes" id="UP000028868"/>
    </source>
</evidence>
<name>A0A024P1X2_9BACI</name>
<dbReference type="NCBIfam" id="TIGR00726">
    <property type="entry name" value="peptidoglycan editing factor PgeF"/>
    <property type="match status" value="1"/>
</dbReference>
<keyword evidence="8" id="KW-0862">Zinc</keyword>
<dbReference type="InterPro" id="IPR011324">
    <property type="entry name" value="Cytotoxic_necrot_fac-like_cat"/>
</dbReference>
<evidence type="ECO:0000256" key="5">
    <source>
        <dbReference type="ARBA" id="ARBA00022679"/>
    </source>
</evidence>
<sequence length="265" mass="29690">MEPFIKHTIRQMSCFDPHLRVTAGLTTRQGGKSEAPFDTLNMGLHVSDNKNTVIQNRRLLAKELGVPLEQWVIGEQVHGTKVETVDHTHAGAGAVSMASALQGVDGLITNDNNLVLGAFFADCVPLYFYDPKTEWIGIAHAGWRGTVNGMGLKMIEALQEKGCQLENIKAVIGPSIGMNHYEVDEHVINHIPAVYKNQCVVEHENGKYQLALKSLHYQLMIDKGLKEENIQRSDFCTYEENELFYSHRRDQGKTGRMLGFITIRT</sequence>
<evidence type="ECO:0000313" key="13">
    <source>
        <dbReference type="EMBL" id="CDQ22289.1"/>
    </source>
</evidence>
<dbReference type="AlphaFoldDB" id="A0A024P1X2"/>
<dbReference type="InterPro" id="IPR038371">
    <property type="entry name" value="Cu_polyphenol_OxRdtase_sf"/>
</dbReference>
<evidence type="ECO:0000256" key="9">
    <source>
        <dbReference type="ARBA" id="ARBA00047989"/>
    </source>
</evidence>
<comment type="caution">
    <text evidence="13">The sequence shown here is derived from an EMBL/GenBank/DDBJ whole genome shotgun (WGS) entry which is preliminary data.</text>
</comment>
<comment type="catalytic activity">
    <reaction evidence="9">
        <text>adenosine + H2O + H(+) = inosine + NH4(+)</text>
        <dbReference type="Rhea" id="RHEA:24408"/>
        <dbReference type="ChEBI" id="CHEBI:15377"/>
        <dbReference type="ChEBI" id="CHEBI:15378"/>
        <dbReference type="ChEBI" id="CHEBI:16335"/>
        <dbReference type="ChEBI" id="CHEBI:17596"/>
        <dbReference type="ChEBI" id="CHEBI:28938"/>
        <dbReference type="EC" id="3.5.4.4"/>
    </reaction>
    <physiologicalReaction direction="left-to-right" evidence="9">
        <dbReference type="Rhea" id="RHEA:24409"/>
    </physiologicalReaction>
</comment>
<comment type="catalytic activity">
    <reaction evidence="1">
        <text>inosine + phosphate = alpha-D-ribose 1-phosphate + hypoxanthine</text>
        <dbReference type="Rhea" id="RHEA:27646"/>
        <dbReference type="ChEBI" id="CHEBI:17368"/>
        <dbReference type="ChEBI" id="CHEBI:17596"/>
        <dbReference type="ChEBI" id="CHEBI:43474"/>
        <dbReference type="ChEBI" id="CHEBI:57720"/>
        <dbReference type="EC" id="2.4.2.1"/>
    </reaction>
    <physiologicalReaction direction="left-to-right" evidence="1">
        <dbReference type="Rhea" id="RHEA:27647"/>
    </physiologicalReaction>
</comment>
<dbReference type="Gene3D" id="3.60.140.10">
    <property type="entry name" value="CNF1/YfiH-like putative cysteine hydrolases"/>
    <property type="match status" value="1"/>
</dbReference>
<evidence type="ECO:0000256" key="10">
    <source>
        <dbReference type="ARBA" id="ARBA00048968"/>
    </source>
</evidence>
<keyword evidence="7" id="KW-0378">Hydrolase</keyword>
<comment type="function">
    <text evidence="3">Purine nucleoside enzyme that catalyzes the phosphorolysis of adenosine and inosine nucleosides, yielding D-ribose 1-phosphate and the respective free bases, adenine and hypoxanthine. Also catalyzes the phosphorolysis of S-methyl-5'-thioadenosine into adenine and S-methyl-5-thio-alpha-D-ribose 1-phosphate. Also has adenosine deaminase activity.</text>
</comment>
<dbReference type="GO" id="GO:0017061">
    <property type="term" value="F:S-methyl-5-thioadenosine phosphorylase activity"/>
    <property type="evidence" value="ECO:0007669"/>
    <property type="project" value="UniProtKB-EC"/>
</dbReference>
<dbReference type="EMBL" id="CCDI010000001">
    <property type="protein sequence ID" value="CDQ22289.1"/>
    <property type="molecule type" value="Genomic_DNA"/>
</dbReference>
<comment type="catalytic activity">
    <reaction evidence="11">
        <text>S-methyl-5'-thioadenosine + phosphate = 5-(methylsulfanyl)-alpha-D-ribose 1-phosphate + adenine</text>
        <dbReference type="Rhea" id="RHEA:11852"/>
        <dbReference type="ChEBI" id="CHEBI:16708"/>
        <dbReference type="ChEBI" id="CHEBI:17509"/>
        <dbReference type="ChEBI" id="CHEBI:43474"/>
        <dbReference type="ChEBI" id="CHEBI:58533"/>
        <dbReference type="EC" id="2.4.2.28"/>
    </reaction>
    <physiologicalReaction direction="left-to-right" evidence="11">
        <dbReference type="Rhea" id="RHEA:11853"/>
    </physiologicalReaction>
</comment>
<evidence type="ECO:0000256" key="3">
    <source>
        <dbReference type="ARBA" id="ARBA00003215"/>
    </source>
</evidence>
<keyword evidence="14" id="KW-1185">Reference proteome</keyword>
<organism evidence="13 14">
    <name type="scientific">Halobacillus karajensis</name>
    <dbReference type="NCBI Taxonomy" id="195088"/>
    <lineage>
        <taxon>Bacteria</taxon>
        <taxon>Bacillati</taxon>
        <taxon>Bacillota</taxon>
        <taxon>Bacilli</taxon>
        <taxon>Bacillales</taxon>
        <taxon>Bacillaceae</taxon>
        <taxon>Halobacillus</taxon>
    </lineage>
</organism>
<dbReference type="Pfam" id="PF02578">
    <property type="entry name" value="Cu-oxidase_4"/>
    <property type="match status" value="1"/>
</dbReference>
<evidence type="ECO:0000256" key="4">
    <source>
        <dbReference type="ARBA" id="ARBA00007353"/>
    </source>
</evidence>
<evidence type="ECO:0000256" key="7">
    <source>
        <dbReference type="ARBA" id="ARBA00022801"/>
    </source>
</evidence>
<reference evidence="13 14" key="2">
    <citation type="submission" date="2014-05" db="EMBL/GenBank/DDBJ databases">
        <title>Draft genome sequence of Halobacillus karajensis HK-03.</title>
        <authorList>
            <person name="Khelaifia S."/>
            <person name="Croce O."/>
            <person name="Lagier J.C."/>
            <person name="Raoult D."/>
        </authorList>
    </citation>
    <scope>NUCLEOTIDE SEQUENCE [LARGE SCALE GENOMIC DNA]</scope>
    <source>
        <strain evidence="13 14">HD-03</strain>
    </source>
</reference>
<dbReference type="PANTHER" id="PTHR30616">
    <property type="entry name" value="UNCHARACTERIZED PROTEIN YFIH"/>
    <property type="match status" value="1"/>
</dbReference>
<comment type="catalytic activity">
    <reaction evidence="10">
        <text>adenosine + phosphate = alpha-D-ribose 1-phosphate + adenine</text>
        <dbReference type="Rhea" id="RHEA:27642"/>
        <dbReference type="ChEBI" id="CHEBI:16335"/>
        <dbReference type="ChEBI" id="CHEBI:16708"/>
        <dbReference type="ChEBI" id="CHEBI:43474"/>
        <dbReference type="ChEBI" id="CHEBI:57720"/>
        <dbReference type="EC" id="2.4.2.1"/>
    </reaction>
    <physiologicalReaction direction="left-to-right" evidence="10">
        <dbReference type="Rhea" id="RHEA:27643"/>
    </physiologicalReaction>
</comment>
<dbReference type="RefSeq" id="WP_051744173.1">
    <property type="nucleotide sequence ID" value="NZ_CCDH010000002.1"/>
</dbReference>
<evidence type="ECO:0000256" key="12">
    <source>
        <dbReference type="RuleBase" id="RU361274"/>
    </source>
</evidence>
<comment type="similarity">
    <text evidence="4 12">Belongs to the purine nucleoside phosphorylase YfiH/LACC1 family.</text>
</comment>
<dbReference type="GO" id="GO:0005507">
    <property type="term" value="F:copper ion binding"/>
    <property type="evidence" value="ECO:0007669"/>
    <property type="project" value="TreeGrafter"/>
</dbReference>
<accession>A0A024P1X2</accession>
<evidence type="ECO:0000256" key="2">
    <source>
        <dbReference type="ARBA" id="ARBA00001947"/>
    </source>
</evidence>
<dbReference type="SUPFAM" id="SSF64438">
    <property type="entry name" value="CNF1/YfiH-like putative cysteine hydrolases"/>
    <property type="match status" value="1"/>
</dbReference>
<reference evidence="14" key="1">
    <citation type="submission" date="2014-03" db="EMBL/GenBank/DDBJ databases">
        <authorList>
            <person name="Urmite Genomes U."/>
        </authorList>
    </citation>
    <scope>NUCLEOTIDE SEQUENCE [LARGE SCALE GENOMIC DNA]</scope>
    <source>
        <strain evidence="14">HD-03</strain>
    </source>
</reference>
<dbReference type="InterPro" id="IPR003730">
    <property type="entry name" value="Cu_polyphenol_OxRdtase"/>
</dbReference>
<proteinExistence type="inferred from homology"/>
<keyword evidence="5" id="KW-0808">Transferase</keyword>
<evidence type="ECO:0000256" key="1">
    <source>
        <dbReference type="ARBA" id="ARBA00000553"/>
    </source>
</evidence>
<dbReference type="PANTHER" id="PTHR30616:SF2">
    <property type="entry name" value="PURINE NUCLEOSIDE PHOSPHORYLASE LACC1"/>
    <property type="match status" value="1"/>
</dbReference>